<dbReference type="Proteomes" id="UP001233999">
    <property type="component" value="Unassembled WGS sequence"/>
</dbReference>
<reference evidence="2" key="1">
    <citation type="journal article" date="2023" name="IScience">
        <title>Live-bearing cockroach genome reveals convergent evolutionary mechanisms linked to viviparity in insects and beyond.</title>
        <authorList>
            <person name="Fouks B."/>
            <person name="Harrison M.C."/>
            <person name="Mikhailova A.A."/>
            <person name="Marchal E."/>
            <person name="English S."/>
            <person name="Carruthers M."/>
            <person name="Jennings E.C."/>
            <person name="Chiamaka E.L."/>
            <person name="Frigard R.A."/>
            <person name="Pippel M."/>
            <person name="Attardo G.M."/>
            <person name="Benoit J.B."/>
            <person name="Bornberg-Bauer E."/>
            <person name="Tobe S.S."/>
        </authorList>
    </citation>
    <scope>NUCLEOTIDE SEQUENCE</scope>
    <source>
        <strain evidence="2">Stay&amp;Tobe</strain>
    </source>
</reference>
<proteinExistence type="predicted"/>
<name>A0AAD8A160_DIPPU</name>
<comment type="caution">
    <text evidence="2">The sequence shown here is derived from an EMBL/GenBank/DDBJ whole genome shotgun (WGS) entry which is preliminary data.</text>
</comment>
<evidence type="ECO:0000313" key="2">
    <source>
        <dbReference type="EMBL" id="KAJ9590220.1"/>
    </source>
</evidence>
<reference evidence="2" key="2">
    <citation type="submission" date="2023-05" db="EMBL/GenBank/DDBJ databases">
        <authorList>
            <person name="Fouks B."/>
        </authorList>
    </citation>
    <scope>NUCLEOTIDE SEQUENCE</scope>
    <source>
        <strain evidence="2">Stay&amp;Tobe</strain>
        <tissue evidence="2">Testes</tissue>
    </source>
</reference>
<accession>A0AAD8A160</accession>
<evidence type="ECO:0000256" key="1">
    <source>
        <dbReference type="SAM" id="MobiDB-lite"/>
    </source>
</evidence>
<keyword evidence="3" id="KW-1185">Reference proteome</keyword>
<sequence length="187" mass="21795">MESVLDLWRLLEESSMDTQDCGHSMTPSGDAPEPVGSSLFYHQPCGSDKLTSPEKWRRITPRIKDNWMEGVKFDKCKEPNVEFDIPEDTWKENDITAANLSFEKPEENDIECCVVTENVPTALTLNSLSEENISQEQKRREVLFQIERLLLRARPYDSIGFFYVQREIYHYLELDEFQNSARLTSLH</sequence>
<evidence type="ECO:0000313" key="3">
    <source>
        <dbReference type="Proteomes" id="UP001233999"/>
    </source>
</evidence>
<organism evidence="2 3">
    <name type="scientific">Diploptera punctata</name>
    <name type="common">Pacific beetle cockroach</name>
    <dbReference type="NCBI Taxonomy" id="6984"/>
    <lineage>
        <taxon>Eukaryota</taxon>
        <taxon>Metazoa</taxon>
        <taxon>Ecdysozoa</taxon>
        <taxon>Arthropoda</taxon>
        <taxon>Hexapoda</taxon>
        <taxon>Insecta</taxon>
        <taxon>Pterygota</taxon>
        <taxon>Neoptera</taxon>
        <taxon>Polyneoptera</taxon>
        <taxon>Dictyoptera</taxon>
        <taxon>Blattodea</taxon>
        <taxon>Blaberoidea</taxon>
        <taxon>Blaberidae</taxon>
        <taxon>Diplopterinae</taxon>
        <taxon>Diploptera</taxon>
    </lineage>
</organism>
<gene>
    <name evidence="2" type="ORF">L9F63_016670</name>
</gene>
<feature type="region of interest" description="Disordered" evidence="1">
    <location>
        <begin position="18"/>
        <end position="38"/>
    </location>
</feature>
<dbReference type="AlphaFoldDB" id="A0AAD8A160"/>
<dbReference type="EMBL" id="JASPKZ010004546">
    <property type="protein sequence ID" value="KAJ9590220.1"/>
    <property type="molecule type" value="Genomic_DNA"/>
</dbReference>
<protein>
    <submittedName>
        <fullName evidence="2">Uncharacterized protein</fullName>
    </submittedName>
</protein>